<evidence type="ECO:0000256" key="1">
    <source>
        <dbReference type="SAM" id="MobiDB-lite"/>
    </source>
</evidence>
<evidence type="ECO:0000313" key="3">
    <source>
        <dbReference type="Proteomes" id="UP001345963"/>
    </source>
</evidence>
<reference evidence="2 3" key="1">
    <citation type="submission" date="2021-07" db="EMBL/GenBank/DDBJ databases">
        <authorList>
            <person name="Palmer J.M."/>
        </authorList>
    </citation>
    <scope>NUCLEOTIDE SEQUENCE [LARGE SCALE GENOMIC DNA]</scope>
    <source>
        <strain evidence="2 3">AT_MEX2019</strain>
        <tissue evidence="2">Muscle</tissue>
    </source>
</reference>
<feature type="region of interest" description="Disordered" evidence="1">
    <location>
        <begin position="63"/>
        <end position="99"/>
    </location>
</feature>
<sequence length="99" mass="10818">MLECMVTLEELQRSSAQVTILQNWLLQALAADTGISILFPLACRVCLTGPWFQGWLEAQWGPAARREGPAGYKGEKRTGETAPRDPTAAGDSGWWPGDD</sequence>
<accession>A0ABU7AWQ9</accession>
<dbReference type="Proteomes" id="UP001345963">
    <property type="component" value="Unassembled WGS sequence"/>
</dbReference>
<keyword evidence="3" id="KW-1185">Reference proteome</keyword>
<evidence type="ECO:0000313" key="2">
    <source>
        <dbReference type="EMBL" id="MED6242677.1"/>
    </source>
</evidence>
<organism evidence="2 3">
    <name type="scientific">Ataeniobius toweri</name>
    <dbReference type="NCBI Taxonomy" id="208326"/>
    <lineage>
        <taxon>Eukaryota</taxon>
        <taxon>Metazoa</taxon>
        <taxon>Chordata</taxon>
        <taxon>Craniata</taxon>
        <taxon>Vertebrata</taxon>
        <taxon>Euteleostomi</taxon>
        <taxon>Actinopterygii</taxon>
        <taxon>Neopterygii</taxon>
        <taxon>Teleostei</taxon>
        <taxon>Neoteleostei</taxon>
        <taxon>Acanthomorphata</taxon>
        <taxon>Ovalentaria</taxon>
        <taxon>Atherinomorphae</taxon>
        <taxon>Cyprinodontiformes</taxon>
        <taxon>Goodeidae</taxon>
        <taxon>Ataeniobius</taxon>
    </lineage>
</organism>
<feature type="non-terminal residue" evidence="2">
    <location>
        <position position="99"/>
    </location>
</feature>
<gene>
    <name evidence="2" type="ORF">ATANTOWER_008195</name>
</gene>
<protein>
    <submittedName>
        <fullName evidence="2">Uncharacterized protein</fullName>
    </submittedName>
</protein>
<dbReference type="EMBL" id="JAHUTI010031476">
    <property type="protein sequence ID" value="MED6242677.1"/>
    <property type="molecule type" value="Genomic_DNA"/>
</dbReference>
<name>A0ABU7AWQ9_9TELE</name>
<comment type="caution">
    <text evidence="2">The sequence shown here is derived from an EMBL/GenBank/DDBJ whole genome shotgun (WGS) entry which is preliminary data.</text>
</comment>
<proteinExistence type="predicted"/>
<feature type="compositionally biased region" description="Basic and acidic residues" evidence="1">
    <location>
        <begin position="64"/>
        <end position="83"/>
    </location>
</feature>